<dbReference type="GO" id="GO:0005524">
    <property type="term" value="F:ATP binding"/>
    <property type="evidence" value="ECO:0007669"/>
    <property type="project" value="UniProtKB-UniRule"/>
</dbReference>
<evidence type="ECO:0000256" key="1">
    <source>
        <dbReference type="ARBA" id="ARBA00022679"/>
    </source>
</evidence>
<dbReference type="InterPro" id="IPR000719">
    <property type="entry name" value="Prot_kinase_dom"/>
</dbReference>
<organism evidence="8 9">
    <name type="scientific">Streptomyces hainanensis</name>
    <dbReference type="NCBI Taxonomy" id="402648"/>
    <lineage>
        <taxon>Bacteria</taxon>
        <taxon>Bacillati</taxon>
        <taxon>Actinomycetota</taxon>
        <taxon>Actinomycetes</taxon>
        <taxon>Kitasatosporales</taxon>
        <taxon>Streptomycetaceae</taxon>
        <taxon>Streptomyces</taxon>
    </lineage>
</organism>
<evidence type="ECO:0000256" key="6">
    <source>
        <dbReference type="SAM" id="MobiDB-lite"/>
    </source>
</evidence>
<evidence type="ECO:0000313" key="8">
    <source>
        <dbReference type="EMBL" id="TDC62157.1"/>
    </source>
</evidence>
<dbReference type="SMART" id="SM00220">
    <property type="entry name" value="S_TKc"/>
    <property type="match status" value="1"/>
</dbReference>
<evidence type="ECO:0000256" key="5">
    <source>
        <dbReference type="PROSITE-ProRule" id="PRU10141"/>
    </source>
</evidence>
<keyword evidence="8" id="KW-0723">Serine/threonine-protein kinase</keyword>
<name>A0A4R4SFJ1_9ACTN</name>
<dbReference type="InterPro" id="IPR017441">
    <property type="entry name" value="Protein_kinase_ATP_BS"/>
</dbReference>
<evidence type="ECO:0000256" key="4">
    <source>
        <dbReference type="ARBA" id="ARBA00022840"/>
    </source>
</evidence>
<dbReference type="PANTHER" id="PTHR43289:SF34">
    <property type="entry name" value="SERINE_THREONINE-PROTEIN KINASE YBDM-RELATED"/>
    <property type="match status" value="1"/>
</dbReference>
<dbReference type="EMBL" id="SMKI01000678">
    <property type="protein sequence ID" value="TDC62157.1"/>
    <property type="molecule type" value="Genomic_DNA"/>
</dbReference>
<dbReference type="PANTHER" id="PTHR43289">
    <property type="entry name" value="MITOGEN-ACTIVATED PROTEIN KINASE KINASE KINASE 20-RELATED"/>
    <property type="match status" value="1"/>
</dbReference>
<reference evidence="8 9" key="1">
    <citation type="submission" date="2019-03" db="EMBL/GenBank/DDBJ databases">
        <title>Draft genome sequences of novel Actinobacteria.</title>
        <authorList>
            <person name="Sahin N."/>
            <person name="Ay H."/>
            <person name="Saygin H."/>
        </authorList>
    </citation>
    <scope>NUCLEOTIDE SEQUENCE [LARGE SCALE GENOMIC DNA]</scope>
    <source>
        <strain evidence="8 9">DSM 41900</strain>
    </source>
</reference>
<comment type="caution">
    <text evidence="8">The sequence shown here is derived from an EMBL/GenBank/DDBJ whole genome shotgun (WGS) entry which is preliminary data.</text>
</comment>
<evidence type="ECO:0000313" key="9">
    <source>
        <dbReference type="Proteomes" id="UP000295345"/>
    </source>
</evidence>
<dbReference type="InterPro" id="IPR011009">
    <property type="entry name" value="Kinase-like_dom_sf"/>
</dbReference>
<dbReference type="PROSITE" id="PS00108">
    <property type="entry name" value="PROTEIN_KINASE_ST"/>
    <property type="match status" value="1"/>
</dbReference>
<feature type="region of interest" description="Disordered" evidence="6">
    <location>
        <begin position="294"/>
        <end position="333"/>
    </location>
</feature>
<feature type="compositionally biased region" description="Pro residues" evidence="6">
    <location>
        <begin position="301"/>
        <end position="333"/>
    </location>
</feature>
<evidence type="ECO:0000259" key="7">
    <source>
        <dbReference type="PROSITE" id="PS50011"/>
    </source>
</evidence>
<evidence type="ECO:0000256" key="2">
    <source>
        <dbReference type="ARBA" id="ARBA00022741"/>
    </source>
</evidence>
<keyword evidence="3 8" id="KW-0418">Kinase</keyword>
<dbReference type="CDD" id="cd14014">
    <property type="entry name" value="STKc_PknB_like"/>
    <property type="match status" value="1"/>
</dbReference>
<dbReference type="AlphaFoldDB" id="A0A4R4SFJ1"/>
<feature type="non-terminal residue" evidence="8">
    <location>
        <position position="333"/>
    </location>
</feature>
<keyword evidence="1" id="KW-0808">Transferase</keyword>
<keyword evidence="4 5" id="KW-0067">ATP-binding</keyword>
<evidence type="ECO:0000256" key="3">
    <source>
        <dbReference type="ARBA" id="ARBA00022777"/>
    </source>
</evidence>
<dbReference type="Pfam" id="PF00069">
    <property type="entry name" value="Pkinase"/>
    <property type="match status" value="1"/>
</dbReference>
<dbReference type="Gene3D" id="3.30.200.20">
    <property type="entry name" value="Phosphorylase Kinase, domain 1"/>
    <property type="match status" value="1"/>
</dbReference>
<feature type="binding site" evidence="5">
    <location>
        <position position="43"/>
    </location>
    <ligand>
        <name>ATP</name>
        <dbReference type="ChEBI" id="CHEBI:30616"/>
    </ligand>
</feature>
<accession>A0A4R4SFJ1</accession>
<dbReference type="OrthoDB" id="9762169at2"/>
<dbReference type="InterPro" id="IPR008271">
    <property type="entry name" value="Ser/Thr_kinase_AS"/>
</dbReference>
<gene>
    <name evidence="8" type="ORF">E1283_34565</name>
</gene>
<dbReference type="Proteomes" id="UP000295345">
    <property type="component" value="Unassembled WGS sequence"/>
</dbReference>
<protein>
    <submittedName>
        <fullName evidence="8">Serine/threonine protein kinase</fullName>
    </submittedName>
</protein>
<dbReference type="Gene3D" id="1.10.510.10">
    <property type="entry name" value="Transferase(Phosphotransferase) domain 1"/>
    <property type="match status" value="1"/>
</dbReference>
<keyword evidence="9" id="KW-1185">Reference proteome</keyword>
<dbReference type="PROSITE" id="PS50011">
    <property type="entry name" value="PROTEIN_KINASE_DOM"/>
    <property type="match status" value="1"/>
</dbReference>
<dbReference type="PROSITE" id="PS00107">
    <property type="entry name" value="PROTEIN_KINASE_ATP"/>
    <property type="match status" value="1"/>
</dbReference>
<dbReference type="GO" id="GO:0004674">
    <property type="term" value="F:protein serine/threonine kinase activity"/>
    <property type="evidence" value="ECO:0007669"/>
    <property type="project" value="UniProtKB-KW"/>
</dbReference>
<feature type="domain" description="Protein kinase" evidence="7">
    <location>
        <begin position="15"/>
        <end position="278"/>
    </location>
</feature>
<keyword evidence="2 5" id="KW-0547">Nucleotide-binding</keyword>
<dbReference type="RefSeq" id="WP_132822124.1">
    <property type="nucleotide sequence ID" value="NZ_SMKI01000678.1"/>
</dbReference>
<dbReference type="SUPFAM" id="SSF56112">
    <property type="entry name" value="Protein kinase-like (PK-like)"/>
    <property type="match status" value="1"/>
</dbReference>
<proteinExistence type="predicted"/>
<sequence>MKPLGPTDPQRVGQYRLLGKLGAGGMGSVYLARSDRGRTVAVKLVQPELAAQPEFRQRFQQEVEAARRVGGDWTAPVLDADTLADTPWVATGYVAGPSLHDVVANSYGPLPERTLFILANGLVKALRDIHGAGLVHRDLKPSNVMITIDGPRVIDFGIARALESGEGLTRTGAAVGSPGFMSPEQCRGETLTAASDIFCLGSVLTFAATGRTPFGDANSAMTALMLAIVQGQQDLSAVPEGIRPLIESCLAQDPTQRPTLDQLHQFTDIPDDGDEPWLPGALVAKLGRHAVELLDSEDPMQAPPLPTNQPPPAMPAGPPVTPLPPGAHPTPTT</sequence>